<dbReference type="GO" id="GO:0006487">
    <property type="term" value="P:protein N-linked glycosylation"/>
    <property type="evidence" value="ECO:0007669"/>
    <property type="project" value="TreeGrafter"/>
</dbReference>
<sequence length="411" mass="46088">MKNLDNLARAILQGNDKGAYTIPTSGLYPYQWNWDSVLAAWGFATFDIDRAWTELETLFQSQWASGMVPHIIFHEDDPGYFPGPQVWGTGQTPPTSGISQPPVAATIAAKVWGMDPDAGRERIAKLFPKMLAWHRWYHEVRCMHGPATITHPWESGRDNCPDWDIGMAGVDGSKVAPYERRDTGHVDPEMRPKKEEYDKYVAILEFGRDVGWDDRKIMEEGPFLMADPAMTFILLRADKDLLAMAEKLGEDTAEIQGWIDDLTAAVPSLWNDDLGSYDASDIRSGAWANNISSGAFLYTYAGIDNPAMDKRTLDAWDAVTYGIPSADPKAERFDPQRYWRGPSWPFMNGLIAIGLQDAGRDLLAERLRRETAELIRKGGFYEYFDPTNGSPCGGSDFTWTAAVWLAWAGRT</sequence>
<dbReference type="GO" id="GO:0009311">
    <property type="term" value="P:oligosaccharide metabolic process"/>
    <property type="evidence" value="ECO:0007669"/>
    <property type="project" value="InterPro"/>
</dbReference>
<dbReference type="PANTHER" id="PTHR10412">
    <property type="entry name" value="MANNOSYL-OLIGOSACCHARIDE GLUCOSIDASE"/>
    <property type="match status" value="1"/>
</dbReference>
<keyword evidence="2" id="KW-0378">Hydrolase</keyword>
<evidence type="ECO:0000256" key="1">
    <source>
        <dbReference type="ARBA" id="ARBA00010833"/>
    </source>
</evidence>
<keyword evidence="6" id="KW-1185">Reference proteome</keyword>
<dbReference type="InterPro" id="IPR004888">
    <property type="entry name" value="Glycoside_hydrolase_63"/>
</dbReference>
<dbReference type="PANTHER" id="PTHR10412:SF11">
    <property type="entry name" value="MANNOSYL-OLIGOSACCHARIDE GLUCOSIDASE"/>
    <property type="match status" value="1"/>
</dbReference>
<dbReference type="GO" id="GO:0004573">
    <property type="term" value="F:Glc3Man9GlcNAc2 oligosaccharide glucosidase activity"/>
    <property type="evidence" value="ECO:0007669"/>
    <property type="project" value="InterPro"/>
</dbReference>
<accession>A0A1M5SBU5</accession>
<reference evidence="5 6" key="1">
    <citation type="submission" date="2016-11" db="EMBL/GenBank/DDBJ databases">
        <authorList>
            <person name="Jaros S."/>
            <person name="Januszkiewicz K."/>
            <person name="Wedrychowicz H."/>
        </authorList>
    </citation>
    <scope>NUCLEOTIDE SEQUENCE [LARGE SCALE GENOMIC DNA]</scope>
    <source>
        <strain evidence="5 6">DSM 28715</strain>
    </source>
</reference>
<dbReference type="Proteomes" id="UP000184074">
    <property type="component" value="Unassembled WGS sequence"/>
</dbReference>
<name>A0A1M5SBU5_9RHOB</name>
<dbReference type="SUPFAM" id="SSF48208">
    <property type="entry name" value="Six-hairpin glycosidases"/>
    <property type="match status" value="1"/>
</dbReference>
<evidence type="ECO:0000259" key="4">
    <source>
        <dbReference type="Pfam" id="PF22422"/>
    </source>
</evidence>
<evidence type="ECO:0000313" key="5">
    <source>
        <dbReference type="EMBL" id="SHH35949.1"/>
    </source>
</evidence>
<dbReference type="STRING" id="1508389.SAMN05444003_2885"/>
<proteinExistence type="inferred from homology"/>
<protein>
    <recommendedName>
        <fullName evidence="4">Mannosylglycerate hydrolase MGH1-like glycoside hydrolase domain-containing protein</fullName>
    </recommendedName>
</protein>
<keyword evidence="3" id="KW-0326">Glycosidase</keyword>
<gene>
    <name evidence="5" type="ORF">SAMN05444003_2885</name>
</gene>
<dbReference type="RefSeq" id="WP_072902262.1">
    <property type="nucleotide sequence ID" value="NZ_FQXB01000006.1"/>
</dbReference>
<dbReference type="InterPro" id="IPR012341">
    <property type="entry name" value="6hp_glycosidase-like_sf"/>
</dbReference>
<comment type="similarity">
    <text evidence="1">Belongs to the glycosyl hydrolase 63 family.</text>
</comment>
<organism evidence="5 6">
    <name type="scientific">Cognatiyoonia sediminum</name>
    <dbReference type="NCBI Taxonomy" id="1508389"/>
    <lineage>
        <taxon>Bacteria</taxon>
        <taxon>Pseudomonadati</taxon>
        <taxon>Pseudomonadota</taxon>
        <taxon>Alphaproteobacteria</taxon>
        <taxon>Rhodobacterales</taxon>
        <taxon>Paracoccaceae</taxon>
        <taxon>Cognatiyoonia</taxon>
    </lineage>
</organism>
<evidence type="ECO:0000256" key="2">
    <source>
        <dbReference type="ARBA" id="ARBA00022801"/>
    </source>
</evidence>
<feature type="domain" description="Mannosylglycerate hydrolase MGH1-like glycoside hydrolase" evidence="4">
    <location>
        <begin position="28"/>
        <end position="400"/>
    </location>
</feature>
<dbReference type="EMBL" id="FQXB01000006">
    <property type="protein sequence ID" value="SHH35949.1"/>
    <property type="molecule type" value="Genomic_DNA"/>
</dbReference>
<evidence type="ECO:0000256" key="3">
    <source>
        <dbReference type="ARBA" id="ARBA00023295"/>
    </source>
</evidence>
<dbReference type="Gene3D" id="1.50.10.10">
    <property type="match status" value="1"/>
</dbReference>
<evidence type="ECO:0000313" key="6">
    <source>
        <dbReference type="Proteomes" id="UP000184074"/>
    </source>
</evidence>
<dbReference type="Pfam" id="PF22422">
    <property type="entry name" value="MGH1-like_GH"/>
    <property type="match status" value="1"/>
</dbReference>
<dbReference type="OrthoDB" id="9781878at2"/>
<dbReference type="AlphaFoldDB" id="A0A1M5SBU5"/>
<dbReference type="InterPro" id="IPR008928">
    <property type="entry name" value="6-hairpin_glycosidase_sf"/>
</dbReference>
<dbReference type="InterPro" id="IPR054491">
    <property type="entry name" value="MGH1-like_GH"/>
</dbReference>